<evidence type="ECO:0000256" key="2">
    <source>
        <dbReference type="ARBA" id="ARBA00022801"/>
    </source>
</evidence>
<dbReference type="EMBL" id="JARBJD010000027">
    <property type="protein sequence ID" value="KAK2959836.1"/>
    <property type="molecule type" value="Genomic_DNA"/>
</dbReference>
<comment type="caution">
    <text evidence="6">The sequence shown here is derived from an EMBL/GenBank/DDBJ whole genome shotgun (WGS) entry which is preliminary data.</text>
</comment>
<keyword evidence="2" id="KW-0378">Hydrolase</keyword>
<name>A0ABQ9Y7W7_9EUKA</name>
<dbReference type="SUPFAM" id="SSF52540">
    <property type="entry name" value="P-loop containing nucleoside triphosphate hydrolases"/>
    <property type="match status" value="1"/>
</dbReference>
<evidence type="ECO:0000256" key="1">
    <source>
        <dbReference type="ARBA" id="ARBA00022741"/>
    </source>
</evidence>
<dbReference type="EMBL" id="JARBJD010000155">
    <property type="protein sequence ID" value="KAK2949507.1"/>
    <property type="molecule type" value="Genomic_DNA"/>
</dbReference>
<proteinExistence type="predicted"/>
<accession>A0ABQ9Y7W7</accession>
<evidence type="ECO:0000313" key="6">
    <source>
        <dbReference type="EMBL" id="KAK2959836.1"/>
    </source>
</evidence>
<keyword evidence="3" id="KW-0347">Helicase</keyword>
<keyword evidence="7" id="KW-1185">Reference proteome</keyword>
<organism evidence="6 7">
    <name type="scientific">Blattamonas nauphoetae</name>
    <dbReference type="NCBI Taxonomy" id="2049346"/>
    <lineage>
        <taxon>Eukaryota</taxon>
        <taxon>Metamonada</taxon>
        <taxon>Preaxostyla</taxon>
        <taxon>Oxymonadida</taxon>
        <taxon>Blattamonas</taxon>
    </lineage>
</organism>
<dbReference type="Proteomes" id="UP001281761">
    <property type="component" value="Unassembled WGS sequence"/>
</dbReference>
<evidence type="ECO:0000313" key="5">
    <source>
        <dbReference type="EMBL" id="KAK2949507.1"/>
    </source>
</evidence>
<dbReference type="Gene3D" id="3.40.50.300">
    <property type="entry name" value="P-loop containing nucleotide triphosphate hydrolases"/>
    <property type="match status" value="1"/>
</dbReference>
<protein>
    <submittedName>
        <fullName evidence="6">Uncharacterized protein</fullName>
    </submittedName>
</protein>
<reference evidence="6 7" key="1">
    <citation type="journal article" date="2022" name="bioRxiv">
        <title>Genomics of Preaxostyla Flagellates Illuminates Evolutionary Transitions and the Path Towards Mitochondrial Loss.</title>
        <authorList>
            <person name="Novak L.V.F."/>
            <person name="Treitli S.C."/>
            <person name="Pyrih J."/>
            <person name="Halakuc P."/>
            <person name="Pipaliya S.V."/>
            <person name="Vacek V."/>
            <person name="Brzon O."/>
            <person name="Soukal P."/>
            <person name="Eme L."/>
            <person name="Dacks J.B."/>
            <person name="Karnkowska A."/>
            <person name="Elias M."/>
            <person name="Hampl V."/>
        </authorList>
    </citation>
    <scope>NUCLEOTIDE SEQUENCE [LARGE SCALE GENOMIC DNA]</scope>
    <source>
        <strain evidence="6">NAU3</strain>
        <tissue evidence="6">Gut</tissue>
    </source>
</reference>
<evidence type="ECO:0000313" key="7">
    <source>
        <dbReference type="Proteomes" id="UP001281761"/>
    </source>
</evidence>
<dbReference type="PANTHER" id="PTHR47961:SF6">
    <property type="entry name" value="DNA-DIRECTED DNA POLYMERASE"/>
    <property type="match status" value="1"/>
</dbReference>
<evidence type="ECO:0000256" key="3">
    <source>
        <dbReference type="ARBA" id="ARBA00022806"/>
    </source>
</evidence>
<gene>
    <name evidence="5" type="ORF">BLNAU_15595</name>
    <name evidence="6" type="ORF">BLNAU_5325</name>
</gene>
<keyword evidence="1" id="KW-0547">Nucleotide-binding</keyword>
<keyword evidence="4" id="KW-0067">ATP-binding</keyword>
<dbReference type="InterPro" id="IPR027417">
    <property type="entry name" value="P-loop_NTPase"/>
</dbReference>
<dbReference type="InterPro" id="IPR050474">
    <property type="entry name" value="Hel308_SKI2-like"/>
</dbReference>
<sequence length="157" mass="17639">MQLILQNREKMPHKVQANFDLTPLLPTVSALYHSRGITSLYPWYTQRLSLPGVIDAFWNLVNSAPTSGWKSFIADILLYNTLSIRHKLAIISVPFASIAAEISNSTLTLRVPSNFVLNRQLLAVSTNKKAYSIIMNLIDERRIGNLGGFVVDELHMT</sequence>
<evidence type="ECO:0000256" key="4">
    <source>
        <dbReference type="ARBA" id="ARBA00022840"/>
    </source>
</evidence>
<dbReference type="PANTHER" id="PTHR47961">
    <property type="entry name" value="DNA POLYMERASE THETA, PUTATIVE (AFU_ORTHOLOGUE AFUA_1G05260)-RELATED"/>
    <property type="match status" value="1"/>
</dbReference>